<dbReference type="AlphaFoldDB" id="A0A382JSZ5"/>
<name>A0A382JSZ5_9ZZZZ</name>
<gene>
    <name evidence="1" type="ORF">METZ01_LOCUS267832</name>
</gene>
<organism evidence="1">
    <name type="scientific">marine metagenome</name>
    <dbReference type="NCBI Taxonomy" id="408172"/>
    <lineage>
        <taxon>unclassified sequences</taxon>
        <taxon>metagenomes</taxon>
        <taxon>ecological metagenomes</taxon>
    </lineage>
</organism>
<dbReference type="EMBL" id="UINC01076119">
    <property type="protein sequence ID" value="SVC14978.1"/>
    <property type="molecule type" value="Genomic_DNA"/>
</dbReference>
<proteinExistence type="predicted"/>
<evidence type="ECO:0000313" key="1">
    <source>
        <dbReference type="EMBL" id="SVC14978.1"/>
    </source>
</evidence>
<protein>
    <submittedName>
        <fullName evidence="1">Uncharacterized protein</fullName>
    </submittedName>
</protein>
<sequence>MYYKEWERNPYSTVQSVLNLNSQNEWEPLPLSSKVKVGTPPQKPKMINNKQVFIIGNGESRQEINLAELNQYGKTYGCNALYRDYTPDALIAVDHRMAHQIYWTGYSIDNVCYFRDWNRMPADSYQMLLDPQMITSTGSDYEVYTNDRLPHHKEFVMHGANKDELERAEQQIKELDPDKVLTDDAVKALVGGDCLQSGFYISWVEEIDKVHSTTEPGLIPGDSDNGFSSGSLAHLISIAVEEPDEVYLIGMDLYSNYNDRYNNLYKGTEGYMGEGGNAIPPDHWIAQHGMVMEQFPNVQHYKVNKLSLGSDTVNQEIEEWKVLQNLEYLTYAEMFGRLADGAR</sequence>
<reference evidence="1" key="1">
    <citation type="submission" date="2018-05" db="EMBL/GenBank/DDBJ databases">
        <authorList>
            <person name="Lanie J.A."/>
            <person name="Ng W.-L."/>
            <person name="Kazmierczak K.M."/>
            <person name="Andrzejewski T.M."/>
            <person name="Davidsen T.M."/>
            <person name="Wayne K.J."/>
            <person name="Tettelin H."/>
            <person name="Glass J.I."/>
            <person name="Rusch D."/>
            <person name="Podicherti R."/>
            <person name="Tsui H.-C.T."/>
            <person name="Winkler M.E."/>
        </authorList>
    </citation>
    <scope>NUCLEOTIDE SEQUENCE</scope>
</reference>
<accession>A0A382JSZ5</accession>